<evidence type="ECO:0000256" key="2">
    <source>
        <dbReference type="ARBA" id="ARBA00023002"/>
    </source>
</evidence>
<accession>A0A0J6CNW7</accession>
<dbReference type="InterPro" id="IPR036291">
    <property type="entry name" value="NAD(P)-bd_dom_sf"/>
</dbReference>
<dbReference type="Pfam" id="PF00106">
    <property type="entry name" value="adh_short"/>
    <property type="match status" value="1"/>
</dbReference>
<dbReference type="InterPro" id="IPR002347">
    <property type="entry name" value="SDR_fam"/>
</dbReference>
<evidence type="ECO:0000256" key="1">
    <source>
        <dbReference type="ARBA" id="ARBA00006484"/>
    </source>
</evidence>
<dbReference type="PATRIC" id="fig|157733.3.peg.2383"/>
<protein>
    <submittedName>
        <fullName evidence="4">Oxidoreductase</fullName>
    </submittedName>
</protein>
<keyword evidence="5" id="KW-1185">Reference proteome</keyword>
<comment type="caution">
    <text evidence="4">The sequence shown here is derived from an EMBL/GenBank/DDBJ whole genome shotgun (WGS) entry which is preliminary data.</text>
</comment>
<gene>
    <name evidence="4" type="ORF">AB986_00900</name>
</gene>
<dbReference type="OrthoDB" id="9793345at2"/>
<proteinExistence type="inferred from homology"/>
<dbReference type="PROSITE" id="PS00061">
    <property type="entry name" value="ADH_SHORT"/>
    <property type="match status" value="1"/>
</dbReference>
<evidence type="ECO:0000256" key="3">
    <source>
        <dbReference type="RuleBase" id="RU000363"/>
    </source>
</evidence>
<name>A0A0J6CNW7_9BACL</name>
<dbReference type="GO" id="GO:0016020">
    <property type="term" value="C:membrane"/>
    <property type="evidence" value="ECO:0007669"/>
    <property type="project" value="TreeGrafter"/>
</dbReference>
<dbReference type="PRINTS" id="PR00080">
    <property type="entry name" value="SDRFAMILY"/>
</dbReference>
<dbReference type="SUPFAM" id="SSF51735">
    <property type="entry name" value="NAD(P)-binding Rossmann-fold domains"/>
    <property type="match status" value="1"/>
</dbReference>
<keyword evidence="2" id="KW-0560">Oxidoreductase</keyword>
<evidence type="ECO:0000313" key="4">
    <source>
        <dbReference type="EMBL" id="KMM37926.1"/>
    </source>
</evidence>
<dbReference type="GO" id="GO:0016491">
    <property type="term" value="F:oxidoreductase activity"/>
    <property type="evidence" value="ECO:0007669"/>
    <property type="project" value="UniProtKB-KW"/>
</dbReference>
<dbReference type="Proteomes" id="UP000035996">
    <property type="component" value="Unassembled WGS sequence"/>
</dbReference>
<dbReference type="STRING" id="157733.AB986_00900"/>
<dbReference type="AlphaFoldDB" id="A0A0J6CNW7"/>
<evidence type="ECO:0000313" key="5">
    <source>
        <dbReference type="Proteomes" id="UP000035996"/>
    </source>
</evidence>
<dbReference type="InterPro" id="IPR020904">
    <property type="entry name" value="Sc_DH/Rdtase_CS"/>
</dbReference>
<dbReference type="EMBL" id="LELK01000001">
    <property type="protein sequence ID" value="KMM37926.1"/>
    <property type="molecule type" value="Genomic_DNA"/>
</dbReference>
<dbReference type="PANTHER" id="PTHR44196:SF1">
    <property type="entry name" value="DEHYDROGENASE_REDUCTASE SDR FAMILY MEMBER 7B"/>
    <property type="match status" value="1"/>
</dbReference>
<dbReference type="Gene3D" id="3.40.50.720">
    <property type="entry name" value="NAD(P)-binding Rossmann-like Domain"/>
    <property type="match status" value="1"/>
</dbReference>
<dbReference type="PRINTS" id="PR00081">
    <property type="entry name" value="GDHRDH"/>
</dbReference>
<dbReference type="PIRSF" id="PIRSF000126">
    <property type="entry name" value="11-beta-HSD1"/>
    <property type="match status" value="1"/>
</dbReference>
<reference evidence="4" key="1">
    <citation type="submission" date="2015-06" db="EMBL/GenBank/DDBJ databases">
        <authorList>
            <person name="Liu B."/>
            <person name="Wang J."/>
            <person name="Zhu Y."/>
            <person name="Liu G."/>
            <person name="Chen Q."/>
            <person name="Zheng C."/>
            <person name="Che J."/>
            <person name="Ge C."/>
            <person name="Shi H."/>
            <person name="Pan Z."/>
            <person name="Liu X."/>
        </authorList>
    </citation>
    <scope>NUCLEOTIDE SEQUENCE [LARGE SCALE GENOMIC DNA]</scope>
    <source>
        <strain evidence="4">DSM 16346</strain>
    </source>
</reference>
<dbReference type="PANTHER" id="PTHR44196">
    <property type="entry name" value="DEHYDROGENASE/REDUCTASE SDR FAMILY MEMBER 7B"/>
    <property type="match status" value="1"/>
</dbReference>
<comment type="similarity">
    <text evidence="1 3">Belongs to the short-chain dehydrogenases/reductases (SDR) family.</text>
</comment>
<dbReference type="RefSeq" id="WP_048309010.1">
    <property type="nucleotide sequence ID" value="NZ_CP119526.1"/>
</dbReference>
<organism evidence="4 5">
    <name type="scientific">Guptibacillus hwajinpoensis</name>
    <dbReference type="NCBI Taxonomy" id="208199"/>
    <lineage>
        <taxon>Bacteria</taxon>
        <taxon>Bacillati</taxon>
        <taxon>Bacillota</taxon>
        <taxon>Bacilli</taxon>
        <taxon>Bacillales</taxon>
        <taxon>Guptibacillaceae</taxon>
        <taxon>Guptibacillus</taxon>
    </lineage>
</organism>
<sequence>MKKSLKNKVVLITGASSGIGRQLAIDLAKQGAKLILVSRSEVKLMEVKKQIELSGGYPPAVWTMDVGDGERVDDLLPKLLGEMPAVDILINNAGFGKFDSFVDADMKEIEAMFDVNVIGLMRFTSHVLPSMIDAGKGHIVNIASQAGKLATPKSSGYSASKHAVLGFSNSLRLEMKEHGIFVTTVNPGPIKTNFFDIADSSGTYTKNVEKMMLSPEKVSDEIISAIEKGKREVNLPGWMNAGAKLYHTAPGLVEKASGKFFNQK</sequence>